<comment type="caution">
    <text evidence="9">The sequence shown here is derived from an EMBL/GenBank/DDBJ whole genome shotgun (WGS) entry which is preliminary data.</text>
</comment>
<dbReference type="InterPro" id="IPR000515">
    <property type="entry name" value="MetI-like"/>
</dbReference>
<comment type="similarity">
    <text evidence="7">Belongs to the binding-protein-dependent transport system permease family.</text>
</comment>
<feature type="domain" description="ABC transmembrane type-1" evidence="8">
    <location>
        <begin position="84"/>
        <end position="334"/>
    </location>
</feature>
<keyword evidence="6 7" id="KW-0472">Membrane</keyword>
<evidence type="ECO:0000256" key="1">
    <source>
        <dbReference type="ARBA" id="ARBA00004651"/>
    </source>
</evidence>
<name>A0ABU0JLW5_9HYPH</name>
<reference evidence="9 10" key="1">
    <citation type="submission" date="2023-07" db="EMBL/GenBank/DDBJ databases">
        <title>Genomic Encyclopedia of Type Strains, Phase IV (KMG-IV): sequencing the most valuable type-strain genomes for metagenomic binning, comparative biology and taxonomic classification.</title>
        <authorList>
            <person name="Goeker M."/>
        </authorList>
    </citation>
    <scope>NUCLEOTIDE SEQUENCE [LARGE SCALE GENOMIC DNA]</scope>
    <source>
        <strain evidence="9 10">DSM 19619</strain>
    </source>
</reference>
<keyword evidence="2 7" id="KW-0813">Transport</keyword>
<dbReference type="InterPro" id="IPR051393">
    <property type="entry name" value="ABC_transporter_permease"/>
</dbReference>
<dbReference type="PROSITE" id="PS50928">
    <property type="entry name" value="ABC_TM1"/>
    <property type="match status" value="1"/>
</dbReference>
<evidence type="ECO:0000256" key="6">
    <source>
        <dbReference type="ARBA" id="ARBA00023136"/>
    </source>
</evidence>
<dbReference type="SUPFAM" id="SSF161098">
    <property type="entry name" value="MetI-like"/>
    <property type="match status" value="1"/>
</dbReference>
<dbReference type="Pfam" id="PF00528">
    <property type="entry name" value="BPD_transp_1"/>
    <property type="match status" value="1"/>
</dbReference>
<keyword evidence="4 7" id="KW-0812">Transmembrane</keyword>
<protein>
    <submittedName>
        <fullName evidence="9">Glucose/mannose transport system permease protein</fullName>
    </submittedName>
</protein>
<gene>
    <name evidence="9" type="ORF">QO011_007279</name>
</gene>
<dbReference type="Gene3D" id="1.10.3720.10">
    <property type="entry name" value="MetI-like"/>
    <property type="match status" value="1"/>
</dbReference>
<feature type="transmembrane region" description="Helical" evidence="7">
    <location>
        <begin position="121"/>
        <end position="141"/>
    </location>
</feature>
<feature type="transmembrane region" description="Helical" evidence="7">
    <location>
        <begin position="88"/>
        <end position="109"/>
    </location>
</feature>
<organism evidence="9 10">
    <name type="scientific">Labrys wisconsinensis</name>
    <dbReference type="NCBI Taxonomy" id="425677"/>
    <lineage>
        <taxon>Bacteria</taxon>
        <taxon>Pseudomonadati</taxon>
        <taxon>Pseudomonadota</taxon>
        <taxon>Alphaproteobacteria</taxon>
        <taxon>Hyphomicrobiales</taxon>
        <taxon>Xanthobacteraceae</taxon>
        <taxon>Labrys</taxon>
    </lineage>
</organism>
<comment type="subcellular location">
    <subcellularLocation>
        <location evidence="1 7">Cell membrane</location>
        <topology evidence="1 7">Multi-pass membrane protein</topology>
    </subcellularLocation>
</comment>
<dbReference type="EMBL" id="JAUSVX010000021">
    <property type="protein sequence ID" value="MDQ0474239.1"/>
    <property type="molecule type" value="Genomic_DNA"/>
</dbReference>
<evidence type="ECO:0000256" key="7">
    <source>
        <dbReference type="RuleBase" id="RU363032"/>
    </source>
</evidence>
<keyword evidence="3" id="KW-1003">Cell membrane</keyword>
<evidence type="ECO:0000256" key="5">
    <source>
        <dbReference type="ARBA" id="ARBA00022989"/>
    </source>
</evidence>
<feature type="transmembrane region" description="Helical" evidence="7">
    <location>
        <begin position="205"/>
        <end position="234"/>
    </location>
</feature>
<evidence type="ECO:0000259" key="8">
    <source>
        <dbReference type="PROSITE" id="PS50928"/>
    </source>
</evidence>
<dbReference type="Proteomes" id="UP001242480">
    <property type="component" value="Unassembled WGS sequence"/>
</dbReference>
<dbReference type="InterPro" id="IPR035906">
    <property type="entry name" value="MetI-like_sf"/>
</dbReference>
<dbReference type="RefSeq" id="WP_307283526.1">
    <property type="nucleotide sequence ID" value="NZ_JAUSVX010000021.1"/>
</dbReference>
<evidence type="ECO:0000313" key="9">
    <source>
        <dbReference type="EMBL" id="MDQ0474239.1"/>
    </source>
</evidence>
<accession>A0ABU0JLW5</accession>
<evidence type="ECO:0000256" key="4">
    <source>
        <dbReference type="ARBA" id="ARBA00022692"/>
    </source>
</evidence>
<evidence type="ECO:0000313" key="10">
    <source>
        <dbReference type="Proteomes" id="UP001242480"/>
    </source>
</evidence>
<sequence>MTIAAEAPHPASHARSAVFERLMPLILISPVVATTLVFVYAFIVLTVLISLSTWSPINLGGGFASPLTKNYAALFSSGRFQADLRNTLVFTTLFLFGSVGLGLILALLVDRRIRGGGLFRSIFLFPYALSFIVTGVAWRWLFNPESGVNALIDGLGVNALLSNFGLGPVKPSWLTDPTVWPPLNDRLAQIFPSAASLQIDLGVPLAIIGVAIAASWQLSGFAMATFLAGLATIPEHIREAAKIDNASDWTHFRKITWPMLAPFTVVNLIILGHVSLKIFDLVFAMSGPGPGFATDVPGIFVFETTFRALRYGLGAAASVVMLIMVAAVVVPYLVRSARENA</sequence>
<dbReference type="PANTHER" id="PTHR30193">
    <property type="entry name" value="ABC TRANSPORTER PERMEASE PROTEIN"/>
    <property type="match status" value="1"/>
</dbReference>
<dbReference type="CDD" id="cd06261">
    <property type="entry name" value="TM_PBP2"/>
    <property type="match status" value="1"/>
</dbReference>
<evidence type="ECO:0000256" key="2">
    <source>
        <dbReference type="ARBA" id="ARBA00022448"/>
    </source>
</evidence>
<keyword evidence="5 7" id="KW-1133">Transmembrane helix</keyword>
<proteinExistence type="inferred from homology"/>
<keyword evidence="10" id="KW-1185">Reference proteome</keyword>
<dbReference type="PANTHER" id="PTHR30193:SF42">
    <property type="entry name" value="ABC TRANSPORTER PERMEASE PROTEIN"/>
    <property type="match status" value="1"/>
</dbReference>
<feature type="transmembrane region" description="Helical" evidence="7">
    <location>
        <begin position="311"/>
        <end position="334"/>
    </location>
</feature>
<feature type="transmembrane region" description="Helical" evidence="7">
    <location>
        <begin position="255"/>
        <end position="276"/>
    </location>
</feature>
<evidence type="ECO:0000256" key="3">
    <source>
        <dbReference type="ARBA" id="ARBA00022475"/>
    </source>
</evidence>
<feature type="transmembrane region" description="Helical" evidence="7">
    <location>
        <begin position="25"/>
        <end position="49"/>
    </location>
</feature>